<keyword evidence="1" id="KW-0479">Metal-binding</keyword>
<keyword evidence="1" id="KW-0863">Zinc-finger</keyword>
<evidence type="ECO:0000313" key="4">
    <source>
        <dbReference type="EMBL" id="OUT23418.1"/>
    </source>
</evidence>
<dbReference type="InterPro" id="IPR013087">
    <property type="entry name" value="Znf_C2H2_type"/>
</dbReference>
<comment type="caution">
    <text evidence="4">The sequence shown here is derived from an EMBL/GenBank/DDBJ whole genome shotgun (WGS) entry which is preliminary data.</text>
</comment>
<evidence type="ECO:0000256" key="1">
    <source>
        <dbReference type="PROSITE-ProRule" id="PRU00042"/>
    </source>
</evidence>
<feature type="region of interest" description="Disordered" evidence="2">
    <location>
        <begin position="403"/>
        <end position="426"/>
    </location>
</feature>
<proteinExistence type="predicted"/>
<evidence type="ECO:0000256" key="2">
    <source>
        <dbReference type="SAM" id="MobiDB-lite"/>
    </source>
</evidence>
<feature type="compositionally biased region" description="Polar residues" evidence="2">
    <location>
        <begin position="490"/>
        <end position="506"/>
    </location>
</feature>
<evidence type="ECO:0000259" key="3">
    <source>
        <dbReference type="PROSITE" id="PS50157"/>
    </source>
</evidence>
<reference evidence="4 5" key="1">
    <citation type="submission" date="2017-05" db="EMBL/GenBank/DDBJ databases">
        <title>The Genome Sequence of Candida krusei Ckrusei653.</title>
        <authorList>
            <person name="Cuomo C."/>
            <person name="Forche A."/>
            <person name="Young S."/>
            <person name="Abouelleil A."/>
            <person name="Cao P."/>
            <person name="Chapman S."/>
            <person name="Cusick C."/>
            <person name="Shea T."/>
            <person name="Nusbaum C."/>
            <person name="Birren B."/>
        </authorList>
    </citation>
    <scope>NUCLEOTIDE SEQUENCE [LARGE SCALE GENOMIC DNA]</scope>
    <source>
        <strain evidence="4 5">Ckrusei653</strain>
    </source>
</reference>
<feature type="region of interest" description="Disordered" evidence="2">
    <location>
        <begin position="1"/>
        <end position="21"/>
    </location>
</feature>
<sequence length="506" mass="57724">MKEIIGGKGGPHEEKPETDNENHDIMEEDHQTLDNHVNQYFRDIKQFTTTRSTEVADEDIDGTKNGNGITDVTFGDVDLDINLNIDRAISETFAHLSSQHVMDKADGTKSGDPLRNITAENVSITPSTNLPQKVVRPVNLNKHNEHYTKLSASSDSKKVCKFCGKTFQQTGSLGRHLDHQKGNELHPAEEVEKIRGNVARRGNPEEVRLRRQKKAKEYNRRDYVKEKNRLRRRRATCKFNREKEAQQMAFYKNISYPTLPSHPSFPRMVLFFLPPSLWPHDPPTTQTYKTLMVWLETNKDVMTKIPHLSNSNTIQSHISKLTIGFENWQTLSAESKKDMWNREQRVVLQQLLGELTVFDFAIRDKWAEHLIKEKLEINSSIQTSPEGLGCSQPKFDKEDTQFIDDSETGNEKPRKQAKNSESQPVVSMIDRMAHMDEIEDMDMDLHHFMPIGGDDSDGSLQNNGEKENEEDGIQNDDDSDIDNNKIGESMTKSHQVAATASSGKIK</sequence>
<protein>
    <recommendedName>
        <fullName evidence="3">C2H2-type domain-containing protein</fullName>
    </recommendedName>
</protein>
<dbReference type="VEuPathDB" id="FungiDB:C5L36_0A05340"/>
<dbReference type="EMBL" id="NHMM01000002">
    <property type="protein sequence ID" value="OUT23418.1"/>
    <property type="molecule type" value="Genomic_DNA"/>
</dbReference>
<feature type="compositionally biased region" description="Acidic residues" evidence="2">
    <location>
        <begin position="467"/>
        <end position="481"/>
    </location>
</feature>
<dbReference type="AlphaFoldDB" id="A0A1Z8JS31"/>
<evidence type="ECO:0000313" key="5">
    <source>
        <dbReference type="Proteomes" id="UP000195871"/>
    </source>
</evidence>
<gene>
    <name evidence="4" type="ORF">CAS74_001736</name>
</gene>
<feature type="region of interest" description="Disordered" evidence="2">
    <location>
        <begin position="446"/>
        <end position="506"/>
    </location>
</feature>
<name>A0A1Z8JS31_PICKU</name>
<organism evidence="4 5">
    <name type="scientific">Pichia kudriavzevii</name>
    <name type="common">Yeast</name>
    <name type="synonym">Issatchenkia orientalis</name>
    <dbReference type="NCBI Taxonomy" id="4909"/>
    <lineage>
        <taxon>Eukaryota</taxon>
        <taxon>Fungi</taxon>
        <taxon>Dikarya</taxon>
        <taxon>Ascomycota</taxon>
        <taxon>Saccharomycotina</taxon>
        <taxon>Pichiomycetes</taxon>
        <taxon>Pichiales</taxon>
        <taxon>Pichiaceae</taxon>
        <taxon>Pichia</taxon>
    </lineage>
</organism>
<accession>A0A1Z8JS31</accession>
<keyword evidence="1" id="KW-0862">Zinc</keyword>
<dbReference type="PROSITE" id="PS50157">
    <property type="entry name" value="ZINC_FINGER_C2H2_2"/>
    <property type="match status" value="1"/>
</dbReference>
<feature type="domain" description="C2H2-type" evidence="3">
    <location>
        <begin position="158"/>
        <end position="191"/>
    </location>
</feature>
<dbReference type="Proteomes" id="UP000195871">
    <property type="component" value="Unassembled WGS sequence"/>
</dbReference>
<dbReference type="GO" id="GO:0008270">
    <property type="term" value="F:zinc ion binding"/>
    <property type="evidence" value="ECO:0007669"/>
    <property type="project" value="UniProtKB-KW"/>
</dbReference>